<protein>
    <submittedName>
        <fullName evidence="1">Uncharacterized protein</fullName>
    </submittedName>
</protein>
<proteinExistence type="predicted"/>
<gene>
    <name evidence="1" type="ORF">TKK_007127</name>
</gene>
<sequence length="122" mass="13911">MYTRGGICKKTKSKVWSSMCSKEIYDRYTAGEEIVTQAPTIADLARANEESDKNAYIPRKKKCSWSSTSSRHSTCTHTRTYIHTSNRIRLEFVRASSPATDVHGHDFCNRRDDTILGYVITI</sequence>
<evidence type="ECO:0000313" key="2">
    <source>
        <dbReference type="Proteomes" id="UP001627154"/>
    </source>
</evidence>
<evidence type="ECO:0000313" key="1">
    <source>
        <dbReference type="EMBL" id="KAL3399906.1"/>
    </source>
</evidence>
<reference evidence="1 2" key="1">
    <citation type="journal article" date="2024" name="bioRxiv">
        <title>A reference genome for Trichogramma kaykai: A tiny desert-dwelling parasitoid wasp with competing sex-ratio distorters.</title>
        <authorList>
            <person name="Culotta J."/>
            <person name="Lindsey A.R."/>
        </authorList>
    </citation>
    <scope>NUCLEOTIDE SEQUENCE [LARGE SCALE GENOMIC DNA]</scope>
    <source>
        <strain evidence="1 2">KSX58</strain>
    </source>
</reference>
<dbReference type="Proteomes" id="UP001627154">
    <property type="component" value="Unassembled WGS sequence"/>
</dbReference>
<dbReference type="AlphaFoldDB" id="A0ABD2X3K4"/>
<dbReference type="EMBL" id="JBJJXI010000055">
    <property type="protein sequence ID" value="KAL3399906.1"/>
    <property type="molecule type" value="Genomic_DNA"/>
</dbReference>
<organism evidence="1 2">
    <name type="scientific">Trichogramma kaykai</name>
    <dbReference type="NCBI Taxonomy" id="54128"/>
    <lineage>
        <taxon>Eukaryota</taxon>
        <taxon>Metazoa</taxon>
        <taxon>Ecdysozoa</taxon>
        <taxon>Arthropoda</taxon>
        <taxon>Hexapoda</taxon>
        <taxon>Insecta</taxon>
        <taxon>Pterygota</taxon>
        <taxon>Neoptera</taxon>
        <taxon>Endopterygota</taxon>
        <taxon>Hymenoptera</taxon>
        <taxon>Apocrita</taxon>
        <taxon>Proctotrupomorpha</taxon>
        <taxon>Chalcidoidea</taxon>
        <taxon>Trichogrammatidae</taxon>
        <taxon>Trichogramma</taxon>
    </lineage>
</organism>
<comment type="caution">
    <text evidence="1">The sequence shown here is derived from an EMBL/GenBank/DDBJ whole genome shotgun (WGS) entry which is preliminary data.</text>
</comment>
<name>A0ABD2X3K4_9HYME</name>
<keyword evidence="2" id="KW-1185">Reference proteome</keyword>
<accession>A0ABD2X3K4</accession>